<dbReference type="EMBL" id="RXIC02000025">
    <property type="protein sequence ID" value="KAB1206664.1"/>
    <property type="molecule type" value="Genomic_DNA"/>
</dbReference>
<organism evidence="1 2">
    <name type="scientific">Morella rubra</name>
    <name type="common">Chinese bayberry</name>
    <dbReference type="NCBI Taxonomy" id="262757"/>
    <lineage>
        <taxon>Eukaryota</taxon>
        <taxon>Viridiplantae</taxon>
        <taxon>Streptophyta</taxon>
        <taxon>Embryophyta</taxon>
        <taxon>Tracheophyta</taxon>
        <taxon>Spermatophyta</taxon>
        <taxon>Magnoliopsida</taxon>
        <taxon>eudicotyledons</taxon>
        <taxon>Gunneridae</taxon>
        <taxon>Pentapetalae</taxon>
        <taxon>rosids</taxon>
        <taxon>fabids</taxon>
        <taxon>Fagales</taxon>
        <taxon>Myricaceae</taxon>
        <taxon>Morella</taxon>
    </lineage>
</organism>
<comment type="caution">
    <text evidence="1">The sequence shown here is derived from an EMBL/GenBank/DDBJ whole genome shotgun (WGS) entry which is preliminary data.</text>
</comment>
<keyword evidence="2" id="KW-1185">Reference proteome</keyword>
<dbReference type="AlphaFoldDB" id="A0A6A1V1T3"/>
<protein>
    <submittedName>
        <fullName evidence="1">Uncharacterized protein</fullName>
    </submittedName>
</protein>
<reference evidence="1 2" key="1">
    <citation type="journal article" date="2019" name="Plant Biotechnol. J.">
        <title>The red bayberry genome and genetic basis of sex determination.</title>
        <authorList>
            <person name="Jia H.M."/>
            <person name="Jia H.J."/>
            <person name="Cai Q.L."/>
            <person name="Wang Y."/>
            <person name="Zhao H.B."/>
            <person name="Yang W.F."/>
            <person name="Wang G.Y."/>
            <person name="Li Y.H."/>
            <person name="Zhan D.L."/>
            <person name="Shen Y.T."/>
            <person name="Niu Q.F."/>
            <person name="Chang L."/>
            <person name="Qiu J."/>
            <person name="Zhao L."/>
            <person name="Xie H.B."/>
            <person name="Fu W.Y."/>
            <person name="Jin J."/>
            <person name="Li X.W."/>
            <person name="Jiao Y."/>
            <person name="Zhou C.C."/>
            <person name="Tu T."/>
            <person name="Chai C.Y."/>
            <person name="Gao J.L."/>
            <person name="Fan L.J."/>
            <person name="van de Weg E."/>
            <person name="Wang J.Y."/>
            <person name="Gao Z.S."/>
        </authorList>
    </citation>
    <scope>NUCLEOTIDE SEQUENCE [LARGE SCALE GENOMIC DNA]</scope>
    <source>
        <tissue evidence="1">Leaves</tissue>
    </source>
</reference>
<evidence type="ECO:0000313" key="1">
    <source>
        <dbReference type="EMBL" id="KAB1206664.1"/>
    </source>
</evidence>
<gene>
    <name evidence="1" type="ORF">CJ030_MR7G001522</name>
</gene>
<accession>A0A6A1V1T3</accession>
<evidence type="ECO:0000313" key="2">
    <source>
        <dbReference type="Proteomes" id="UP000516437"/>
    </source>
</evidence>
<sequence>MSHNSGKSVSNDATTLADPKVFMEAMVSEMRRMMKFEMEQVHERIDRIEQLRIQAQNGPNFVDGKEFHGGRRGWRMKSLMDLVLRKKRSGILLLAIGNMEAS</sequence>
<dbReference type="OrthoDB" id="1702039at2759"/>
<name>A0A6A1V1T3_9ROSI</name>
<dbReference type="Proteomes" id="UP000516437">
    <property type="component" value="Chromosome 7"/>
</dbReference>
<proteinExistence type="predicted"/>